<reference evidence="2 3" key="1">
    <citation type="journal article" date="2024" name="Plant J.">
        <title>Genome sequences and population genomics reveal climatic adaptation and genomic divergence between two closely related sweetgum species.</title>
        <authorList>
            <person name="Xu W.Q."/>
            <person name="Ren C.Q."/>
            <person name="Zhang X.Y."/>
            <person name="Comes H.P."/>
            <person name="Liu X.H."/>
            <person name="Li Y.G."/>
            <person name="Kettle C.J."/>
            <person name="Jalonen R."/>
            <person name="Gaisberger H."/>
            <person name="Ma Y.Z."/>
            <person name="Qiu Y.X."/>
        </authorList>
    </citation>
    <scope>NUCLEOTIDE SEQUENCE [LARGE SCALE GENOMIC DNA]</scope>
    <source>
        <strain evidence="2">Hangzhou</strain>
    </source>
</reference>
<dbReference type="EMBL" id="JBBPBK010000007">
    <property type="protein sequence ID" value="KAK9281401.1"/>
    <property type="molecule type" value="Genomic_DNA"/>
</dbReference>
<dbReference type="PANTHER" id="PTHR13318">
    <property type="entry name" value="PARTNER OF PAIRED, ISOFORM B-RELATED"/>
    <property type="match status" value="1"/>
</dbReference>
<comment type="caution">
    <text evidence="2">The sequence shown here is derived from an EMBL/GenBank/DDBJ whole genome shotgun (WGS) entry which is preliminary data.</text>
</comment>
<evidence type="ECO:0000313" key="2">
    <source>
        <dbReference type="EMBL" id="KAK9281401.1"/>
    </source>
</evidence>
<dbReference type="Gene3D" id="1.20.1280.50">
    <property type="match status" value="1"/>
</dbReference>
<dbReference type="InterPro" id="IPR032675">
    <property type="entry name" value="LRR_dom_sf"/>
</dbReference>
<dbReference type="InterPro" id="IPR001810">
    <property type="entry name" value="F-box_dom"/>
</dbReference>
<dbReference type="PANTHER" id="PTHR13318:SF106">
    <property type="entry name" value="F-BOX_LRR-REPEAT PROTEIN 2"/>
    <property type="match status" value="1"/>
</dbReference>
<evidence type="ECO:0000313" key="3">
    <source>
        <dbReference type="Proteomes" id="UP001415857"/>
    </source>
</evidence>
<name>A0AAP0RTL8_LIQFO</name>
<dbReference type="SMART" id="SM00367">
    <property type="entry name" value="LRR_CC"/>
    <property type="match status" value="2"/>
</dbReference>
<dbReference type="Pfam" id="PF00646">
    <property type="entry name" value="F-box"/>
    <property type="match status" value="1"/>
</dbReference>
<dbReference type="GO" id="GO:0031146">
    <property type="term" value="P:SCF-dependent proteasomal ubiquitin-dependent protein catabolic process"/>
    <property type="evidence" value="ECO:0007669"/>
    <property type="project" value="TreeGrafter"/>
</dbReference>
<dbReference type="Gene3D" id="3.80.10.10">
    <property type="entry name" value="Ribonuclease Inhibitor"/>
    <property type="match status" value="2"/>
</dbReference>
<gene>
    <name evidence="2" type="ORF">L1049_004301</name>
</gene>
<dbReference type="InterPro" id="IPR006553">
    <property type="entry name" value="Leu-rich_rpt_Cys-con_subtyp"/>
</dbReference>
<dbReference type="Proteomes" id="UP001415857">
    <property type="component" value="Unassembled WGS sequence"/>
</dbReference>
<protein>
    <recommendedName>
        <fullName evidence="1">F-box domain-containing protein</fullName>
    </recommendedName>
</protein>
<proteinExistence type="predicted"/>
<organism evidence="2 3">
    <name type="scientific">Liquidambar formosana</name>
    <name type="common">Formosan gum</name>
    <dbReference type="NCBI Taxonomy" id="63359"/>
    <lineage>
        <taxon>Eukaryota</taxon>
        <taxon>Viridiplantae</taxon>
        <taxon>Streptophyta</taxon>
        <taxon>Embryophyta</taxon>
        <taxon>Tracheophyta</taxon>
        <taxon>Spermatophyta</taxon>
        <taxon>Magnoliopsida</taxon>
        <taxon>eudicotyledons</taxon>
        <taxon>Gunneridae</taxon>
        <taxon>Pentapetalae</taxon>
        <taxon>Saxifragales</taxon>
        <taxon>Altingiaceae</taxon>
        <taxon>Liquidambar</taxon>
    </lineage>
</organism>
<feature type="domain" description="F-box" evidence="1">
    <location>
        <begin position="7"/>
        <end position="44"/>
    </location>
</feature>
<evidence type="ECO:0000259" key="1">
    <source>
        <dbReference type="Pfam" id="PF00646"/>
    </source>
</evidence>
<dbReference type="GO" id="GO:0019005">
    <property type="term" value="C:SCF ubiquitin ligase complex"/>
    <property type="evidence" value="ECO:0007669"/>
    <property type="project" value="TreeGrafter"/>
</dbReference>
<keyword evidence="3" id="KW-1185">Reference proteome</keyword>
<dbReference type="AlphaFoldDB" id="A0AAP0RTL8"/>
<sequence length="295" mass="33364">MAERCVELPDECWEMIFCLLDHHQHLEAPSLVCKRFLSITNCLRLTLTVADQTVLVLSRLFKRFPHLKKIDLRDFHGDLDGLVHQIARSRLNLEELNLSNQKNLPVQSLSEFGSNMKSLKVLKCSRLCFLQDSDLNAVANSLPWLEELDISYPENDYGSMHDLGLLMQRKGAVTDAGIELLSTITEEGLAEILKKCCKIRHLEVNRCGGMKKIGIDSDFCKLEVLRSQGLGINDEALVEIGKRCRGLLHLDLEGCSNVTARGVKEVVQKCRGLREINLKYCDNVNVDIVAWMFAL</sequence>
<dbReference type="SUPFAM" id="SSF52047">
    <property type="entry name" value="RNI-like"/>
    <property type="match status" value="1"/>
</dbReference>
<accession>A0AAP0RTL8</accession>